<feature type="binding site" evidence="2">
    <location>
        <position position="165"/>
    </location>
    <ligand>
        <name>Zn(2+)</name>
        <dbReference type="ChEBI" id="CHEBI:29105"/>
        <note>catalytic</note>
    </ligand>
</feature>
<proteinExistence type="predicted"/>
<gene>
    <name evidence="6" type="ORF">L596_006993</name>
</gene>
<evidence type="ECO:0000313" key="6">
    <source>
        <dbReference type="EMBL" id="TKR92312.1"/>
    </source>
</evidence>
<dbReference type="OrthoDB" id="7721051at2759"/>
<protein>
    <recommendedName>
        <fullName evidence="3">Metalloendopeptidase</fullName>
        <ecNumber evidence="3">3.4.24.-</ecNumber>
    </recommendedName>
</protein>
<dbReference type="PROSITE" id="PS51864">
    <property type="entry name" value="ASTACIN"/>
    <property type="match status" value="1"/>
</dbReference>
<evidence type="ECO:0000256" key="4">
    <source>
        <dbReference type="SAM" id="MobiDB-lite"/>
    </source>
</evidence>
<keyword evidence="2 3" id="KW-0482">Metalloprotease</keyword>
<evidence type="ECO:0000259" key="5">
    <source>
        <dbReference type="PROSITE" id="PS51864"/>
    </source>
</evidence>
<sequence>MRRLLLVQVLLIGFVLISLVQSKRGKRIDLYQQRGGDILQIRPNGRQVMYNSLPRGSAFRWTKYRSADGYYVIPYITTGLFDLEEKMIIQNAMKKIEENSCIRFRKRRFEPDYVDIQNQYYQGCFTSVGRLPGQNVLMLEANKQATCVEHDIVIHEMFHTIGLWHEHMRYDRDDFIKVHSENIDPMYHSQFAKVPKGESDTFGVKYDYRSVMHYAKNAFARSTQLVSMETLDKRFQNVIGKVKDASPSDYRKICTLYECKVCRGDIFSGKALDDGSQGSEQTPKAAPLPKIPKEPEMPLIPKVERKTCEDKFSVFCQATIGERSRGFMCEMFNGSMKTWCCESCGAEASFSDGFDQYFAV</sequence>
<name>A0A4U5P7S8_STECR</name>
<dbReference type="CDD" id="cd04280">
    <property type="entry name" value="ZnMc_astacin_like"/>
    <property type="match status" value="1"/>
</dbReference>
<dbReference type="Pfam" id="PF01400">
    <property type="entry name" value="Astacin"/>
    <property type="match status" value="1"/>
</dbReference>
<dbReference type="InterPro" id="IPR024079">
    <property type="entry name" value="MetalloPept_cat_dom_sf"/>
</dbReference>
<reference evidence="6" key="2">
    <citation type="journal article" date="2015" name="Genome Biol.">
        <title>Comparative genomics of Steinernema reveals deeply conserved gene regulatory networks.</title>
        <authorList>
            <person name="Dillman A.R."/>
            <person name="Macchietto M."/>
            <person name="Porter C.F."/>
            <person name="Rogers A."/>
            <person name="Williams B."/>
            <person name="Antoshechkin I."/>
            <person name="Lee M.M."/>
            <person name="Goodwin Z."/>
            <person name="Lu X."/>
            <person name="Lewis E.E."/>
            <person name="Goodrich-Blair H."/>
            <person name="Stock S.P."/>
            <person name="Adams B.J."/>
            <person name="Sternberg P.W."/>
            <person name="Mortazavi A."/>
        </authorList>
    </citation>
    <scope>NUCLEOTIDE SEQUENCE [LARGE SCALE GENOMIC DNA]</scope>
    <source>
        <strain evidence="6">ALL</strain>
    </source>
</reference>
<dbReference type="AlphaFoldDB" id="A0A4U5P7S8"/>
<dbReference type="PRINTS" id="PR00480">
    <property type="entry name" value="ASTACIN"/>
</dbReference>
<dbReference type="EMBL" id="AZBU02000002">
    <property type="protein sequence ID" value="TKR92312.1"/>
    <property type="molecule type" value="Genomic_DNA"/>
</dbReference>
<evidence type="ECO:0000256" key="3">
    <source>
        <dbReference type="RuleBase" id="RU361183"/>
    </source>
</evidence>
<dbReference type="SMART" id="SM00235">
    <property type="entry name" value="ZnMc"/>
    <property type="match status" value="1"/>
</dbReference>
<dbReference type="SUPFAM" id="SSF55486">
    <property type="entry name" value="Metalloproteases ('zincins'), catalytic domain"/>
    <property type="match status" value="1"/>
</dbReference>
<keyword evidence="1" id="KW-1015">Disulfide bond</keyword>
<dbReference type="GO" id="GO:0008270">
    <property type="term" value="F:zinc ion binding"/>
    <property type="evidence" value="ECO:0007669"/>
    <property type="project" value="UniProtKB-UniRule"/>
</dbReference>
<accession>A0A4U5P7S8</accession>
<feature type="signal peptide" evidence="3">
    <location>
        <begin position="1"/>
        <end position="22"/>
    </location>
</feature>
<feature type="binding site" evidence="2">
    <location>
        <position position="155"/>
    </location>
    <ligand>
        <name>Zn(2+)</name>
        <dbReference type="ChEBI" id="CHEBI:29105"/>
        <note>catalytic</note>
    </ligand>
</feature>
<feature type="chain" id="PRO_5021043880" description="Metalloendopeptidase" evidence="3">
    <location>
        <begin position="23"/>
        <end position="360"/>
    </location>
</feature>
<dbReference type="PANTHER" id="PTHR10127:SF880">
    <property type="entry name" value="ZINC METALLOPROTEINASE NAS-5"/>
    <property type="match status" value="1"/>
</dbReference>
<keyword evidence="2 3" id="KW-0862">Zinc</keyword>
<dbReference type="Gene3D" id="3.40.390.10">
    <property type="entry name" value="Collagenase (Catalytic Domain)"/>
    <property type="match status" value="1"/>
</dbReference>
<evidence type="ECO:0000256" key="1">
    <source>
        <dbReference type="ARBA" id="ARBA00023157"/>
    </source>
</evidence>
<dbReference type="STRING" id="34508.A0A4U5P7S8"/>
<feature type="active site" evidence="2">
    <location>
        <position position="156"/>
    </location>
</feature>
<dbReference type="GO" id="GO:0004222">
    <property type="term" value="F:metalloendopeptidase activity"/>
    <property type="evidence" value="ECO:0007669"/>
    <property type="project" value="UniProtKB-UniRule"/>
</dbReference>
<keyword evidence="2 3" id="KW-0645">Protease</keyword>
<feature type="region of interest" description="Disordered" evidence="4">
    <location>
        <begin position="273"/>
        <end position="295"/>
    </location>
</feature>
<dbReference type="InterPro" id="IPR034035">
    <property type="entry name" value="Astacin-like_dom"/>
</dbReference>
<feature type="domain" description="Peptidase M12A" evidence="5">
    <location>
        <begin position="51"/>
        <end position="260"/>
    </location>
</feature>
<keyword evidence="3" id="KW-0732">Signal</keyword>
<feature type="binding site" evidence="2">
    <location>
        <position position="159"/>
    </location>
    <ligand>
        <name>Zn(2+)</name>
        <dbReference type="ChEBI" id="CHEBI:29105"/>
        <note>catalytic</note>
    </ligand>
</feature>
<reference evidence="6" key="1">
    <citation type="submission" date="2013-11" db="EMBL/GenBank/DDBJ databases">
        <authorList>
            <person name="Sternberg P."/>
            <person name="Dillman A."/>
            <person name="Macchietto M."/>
        </authorList>
    </citation>
    <scope>NUCLEOTIDE SEQUENCE</scope>
    <source>
        <strain evidence="6">ALL</strain>
    </source>
</reference>
<dbReference type="InterPro" id="IPR006026">
    <property type="entry name" value="Peptidase_Metallo"/>
</dbReference>
<dbReference type="InterPro" id="IPR001506">
    <property type="entry name" value="Peptidase_M12A"/>
</dbReference>
<comment type="cofactor">
    <cofactor evidence="2 3">
        <name>Zn(2+)</name>
        <dbReference type="ChEBI" id="CHEBI:29105"/>
    </cofactor>
    <text evidence="2 3">Binds 1 zinc ion per subunit.</text>
</comment>
<keyword evidence="2 3" id="KW-0479">Metal-binding</keyword>
<evidence type="ECO:0000256" key="2">
    <source>
        <dbReference type="PROSITE-ProRule" id="PRU01211"/>
    </source>
</evidence>
<reference evidence="6" key="3">
    <citation type="journal article" date="2019" name="G3 (Bethesda)">
        <title>Hybrid Assembly of the Genome of the Entomopathogenic Nematode Steinernema carpocapsae Identifies the X-Chromosome.</title>
        <authorList>
            <person name="Serra L."/>
            <person name="Macchietto M."/>
            <person name="Macias-Munoz A."/>
            <person name="McGill C.J."/>
            <person name="Rodriguez I.M."/>
            <person name="Rodriguez B."/>
            <person name="Murad R."/>
            <person name="Mortazavi A."/>
        </authorList>
    </citation>
    <scope>NUCLEOTIDE SEQUENCE</scope>
    <source>
        <strain evidence="6">ALL</strain>
    </source>
</reference>
<comment type="caution">
    <text evidence="2">Lacks conserved residue(s) required for the propagation of feature annotation.</text>
</comment>
<comment type="caution">
    <text evidence="6">The sequence shown here is derived from an EMBL/GenBank/DDBJ whole genome shotgun (WGS) entry which is preliminary data.</text>
</comment>
<organism evidence="6">
    <name type="scientific">Steinernema carpocapsae</name>
    <name type="common">Entomopathogenic nematode</name>
    <dbReference type="NCBI Taxonomy" id="34508"/>
    <lineage>
        <taxon>Eukaryota</taxon>
        <taxon>Metazoa</taxon>
        <taxon>Ecdysozoa</taxon>
        <taxon>Nematoda</taxon>
        <taxon>Chromadorea</taxon>
        <taxon>Rhabditida</taxon>
        <taxon>Tylenchina</taxon>
        <taxon>Panagrolaimomorpha</taxon>
        <taxon>Strongyloidoidea</taxon>
        <taxon>Steinernematidae</taxon>
        <taxon>Steinernema</taxon>
    </lineage>
</organism>
<keyword evidence="2 3" id="KW-0378">Hydrolase</keyword>
<dbReference type="EC" id="3.4.24.-" evidence="3"/>
<dbReference type="GO" id="GO:0006508">
    <property type="term" value="P:proteolysis"/>
    <property type="evidence" value="ECO:0007669"/>
    <property type="project" value="UniProtKB-KW"/>
</dbReference>
<dbReference type="PANTHER" id="PTHR10127">
    <property type="entry name" value="DISCOIDIN, CUB, EGF, LAMININ , AND ZINC METALLOPROTEASE DOMAIN CONTAINING"/>
    <property type="match status" value="1"/>
</dbReference>